<accession>A0A2D0RI33</accession>
<dbReference type="AlphaFoldDB" id="A0A2D0RI33"/>
<dbReference type="OMA" id="MARYHCR"/>
<evidence type="ECO:0000256" key="11">
    <source>
        <dbReference type="ARBA" id="ARBA00023136"/>
    </source>
</evidence>
<dbReference type="GO" id="GO:0016758">
    <property type="term" value="F:hexosyltransferase activity"/>
    <property type="evidence" value="ECO:0007669"/>
    <property type="project" value="InterPro"/>
</dbReference>
<keyword evidence="10" id="KW-0443">Lipid metabolism</keyword>
<keyword evidence="4 13" id="KW-0328">Glycosyltransferase</keyword>
<comment type="subcellular location">
    <subcellularLocation>
        <location evidence="1 13">Golgi apparatus membrane</location>
        <topology evidence="1 13">Single-pass type II membrane protein</topology>
    </subcellularLocation>
</comment>
<evidence type="ECO:0000256" key="13">
    <source>
        <dbReference type="RuleBase" id="RU363063"/>
    </source>
</evidence>
<dbReference type="Proteomes" id="UP000221080">
    <property type="component" value="Chromosome 8"/>
</dbReference>
<dbReference type="GO" id="GO:0000139">
    <property type="term" value="C:Golgi membrane"/>
    <property type="evidence" value="ECO:0007669"/>
    <property type="project" value="UniProtKB-SubCell"/>
</dbReference>
<dbReference type="Gene3D" id="3.90.550.50">
    <property type="match status" value="1"/>
</dbReference>
<dbReference type="STRING" id="7998.ENSIPUP00000003469"/>
<comment type="similarity">
    <text evidence="3 13">Belongs to the glycosyltransferase 31 family.</text>
</comment>
<dbReference type="GO" id="GO:0030311">
    <property type="term" value="P:poly-N-acetyllactosamine biosynthetic process"/>
    <property type="evidence" value="ECO:0007669"/>
    <property type="project" value="TreeGrafter"/>
</dbReference>
<keyword evidence="7 13" id="KW-0735">Signal-anchor</keyword>
<dbReference type="PANTHER" id="PTHR11214:SF234">
    <property type="entry name" value="HEXOSYLTRANSFERASE"/>
    <property type="match status" value="1"/>
</dbReference>
<dbReference type="OrthoDB" id="2139606at2759"/>
<dbReference type="PANTHER" id="PTHR11214">
    <property type="entry name" value="BETA-1,3-N-ACETYLGLUCOSAMINYLTRANSFERASE"/>
    <property type="match status" value="1"/>
</dbReference>
<dbReference type="Pfam" id="PF01762">
    <property type="entry name" value="Galactosyl_T"/>
    <property type="match status" value="1"/>
</dbReference>
<evidence type="ECO:0000256" key="1">
    <source>
        <dbReference type="ARBA" id="ARBA00004323"/>
    </source>
</evidence>
<dbReference type="EC" id="2.4.1.-" evidence="13"/>
<evidence type="ECO:0000256" key="5">
    <source>
        <dbReference type="ARBA" id="ARBA00022679"/>
    </source>
</evidence>
<name>A0A2D0RI33_ICTPU</name>
<evidence type="ECO:0000256" key="9">
    <source>
        <dbReference type="ARBA" id="ARBA00023034"/>
    </source>
</evidence>
<evidence type="ECO:0000256" key="12">
    <source>
        <dbReference type="ARBA" id="ARBA00023180"/>
    </source>
</evidence>
<feature type="transmembrane region" description="Helical" evidence="13">
    <location>
        <begin position="12"/>
        <end position="39"/>
    </location>
</feature>
<reference evidence="14" key="1">
    <citation type="journal article" date="2016" name="Nat. Commun.">
        <title>The channel catfish genome sequence provides insights into the evolution of scale formation in teleosts.</title>
        <authorList>
            <person name="Liu Z."/>
            <person name="Liu S."/>
            <person name="Yao J."/>
            <person name="Bao L."/>
            <person name="Zhang J."/>
            <person name="Li Y."/>
            <person name="Jiang C."/>
            <person name="Sun L."/>
            <person name="Wang R."/>
            <person name="Zhang Y."/>
            <person name="Zhou T."/>
            <person name="Zeng Q."/>
            <person name="Fu Q."/>
            <person name="Gao S."/>
            <person name="Li N."/>
            <person name="Koren S."/>
            <person name="Jiang Y."/>
            <person name="Zimin A."/>
            <person name="Xu P."/>
            <person name="Phillippy A.M."/>
            <person name="Geng X."/>
            <person name="Song L."/>
            <person name="Sun F."/>
            <person name="Li C."/>
            <person name="Wang X."/>
            <person name="Chen A."/>
            <person name="Jin Y."/>
            <person name="Yuan Z."/>
            <person name="Yang Y."/>
            <person name="Tan S."/>
            <person name="Peatman E."/>
            <person name="Lu J."/>
            <person name="Qin Z."/>
            <person name="Dunham R."/>
            <person name="Li Z."/>
            <person name="Sonstegard T."/>
            <person name="Feng J."/>
            <person name="Danzmann R.G."/>
            <person name="Schroeder S."/>
            <person name="Scheffler B."/>
            <person name="Duke M.V."/>
            <person name="Ballard L."/>
            <person name="Kucuktas H."/>
            <person name="Kaltenboeck L."/>
            <person name="Liu H."/>
            <person name="Armbruster J."/>
            <person name="Xie Y."/>
            <person name="Kirby M.L."/>
            <person name="Tian Y."/>
            <person name="Flanagan M.E."/>
            <person name="Mu W."/>
            <person name="Waldbieser G.C."/>
        </authorList>
    </citation>
    <scope>NUCLEOTIDE SEQUENCE [LARGE SCALE GENOMIC DNA]</scope>
    <source>
        <strain evidence="14">SDA103</strain>
    </source>
</reference>
<dbReference type="GeneID" id="108268832"/>
<dbReference type="GO" id="GO:0006629">
    <property type="term" value="P:lipid metabolic process"/>
    <property type="evidence" value="ECO:0007669"/>
    <property type="project" value="UniProtKB-KW"/>
</dbReference>
<dbReference type="InterPro" id="IPR002659">
    <property type="entry name" value="Glyco_trans_31"/>
</dbReference>
<protein>
    <recommendedName>
        <fullName evidence="13">Hexosyltransferase</fullName>
        <ecNumber evidence="13">2.4.1.-</ecNumber>
    </recommendedName>
</protein>
<evidence type="ECO:0000256" key="10">
    <source>
        <dbReference type="ARBA" id="ARBA00023098"/>
    </source>
</evidence>
<keyword evidence="6 13" id="KW-0812">Transmembrane</keyword>
<evidence type="ECO:0000256" key="6">
    <source>
        <dbReference type="ARBA" id="ARBA00022692"/>
    </source>
</evidence>
<keyword evidence="12" id="KW-0325">Glycoprotein</keyword>
<dbReference type="RefSeq" id="XP_017329565.1">
    <property type="nucleotide sequence ID" value="XM_017474076.3"/>
</dbReference>
<keyword evidence="11 13" id="KW-0472">Membrane</keyword>
<dbReference type="KEGG" id="ipu:108268832"/>
<organism evidence="14 15">
    <name type="scientific">Ictalurus punctatus</name>
    <name type="common">Channel catfish</name>
    <name type="synonym">Silurus punctatus</name>
    <dbReference type="NCBI Taxonomy" id="7998"/>
    <lineage>
        <taxon>Eukaryota</taxon>
        <taxon>Metazoa</taxon>
        <taxon>Chordata</taxon>
        <taxon>Craniata</taxon>
        <taxon>Vertebrata</taxon>
        <taxon>Euteleostomi</taxon>
        <taxon>Actinopterygii</taxon>
        <taxon>Neopterygii</taxon>
        <taxon>Teleostei</taxon>
        <taxon>Ostariophysi</taxon>
        <taxon>Siluriformes</taxon>
        <taxon>Ictaluridae</taxon>
        <taxon>Ictalurus</taxon>
    </lineage>
</organism>
<dbReference type="FunFam" id="3.90.550.50:FF:000001">
    <property type="entry name" value="Hexosyltransferase"/>
    <property type="match status" value="1"/>
</dbReference>
<dbReference type="PROSITE" id="PS51257">
    <property type="entry name" value="PROKAR_LIPOPROTEIN"/>
    <property type="match status" value="1"/>
</dbReference>
<evidence type="ECO:0000256" key="3">
    <source>
        <dbReference type="ARBA" id="ARBA00008661"/>
    </source>
</evidence>
<evidence type="ECO:0000256" key="2">
    <source>
        <dbReference type="ARBA" id="ARBA00004922"/>
    </source>
</evidence>
<keyword evidence="8 13" id="KW-1133">Transmembrane helix</keyword>
<evidence type="ECO:0000256" key="7">
    <source>
        <dbReference type="ARBA" id="ARBA00022968"/>
    </source>
</evidence>
<sequence>MANCLRRYRCRILLCICTPCILLGCLFVYITLALCLAMAHTYSFNGQIIRSELSDRFFVATGSTNSRMLAPYPVQPFWREDLSKFAFWNLIQQVMDRQHNPILHPSGNNSYKVNITSLNHSGCFPSYEAMWRMSDYVTLPLQMQRFVISMHCRDYPLLIDQPELCAKTKKAPMLLLAIKSQVHNIRNRQAIRMTWGYSGLQKGQVGKGGLVHRVFLLGKIGEKLSESIKKESEMYDDIIMWDFMDTFFNLTLKDVLFWDWFTKTCQNARFVFKGDDDVFVRTPALLDYLEKQEKLHLKGHGHTKKMKDFVVGDIITSAFPLRTETNKYFIPESFYKGMYPTYPGGGGVVYSGALVPRLLQVSRRVHLFPIDDVYLGMCLQRLGVIPIDHPAFLTFDFNAKEAKEPCAHHTILLVHKRSPREMLQLWTETFKPSTKCRNTTLRKEETQQEILLE</sequence>
<keyword evidence="9 13" id="KW-0333">Golgi apparatus</keyword>
<reference evidence="15" key="2">
    <citation type="submission" date="2025-08" db="UniProtKB">
        <authorList>
            <consortium name="RefSeq"/>
        </authorList>
    </citation>
    <scope>IDENTIFICATION</scope>
    <source>
        <tissue evidence="15">Blood</tissue>
    </source>
</reference>
<proteinExistence type="inferred from homology"/>
<dbReference type="GO" id="GO:0008194">
    <property type="term" value="F:UDP-glycosyltransferase activity"/>
    <property type="evidence" value="ECO:0007669"/>
    <property type="project" value="TreeGrafter"/>
</dbReference>
<evidence type="ECO:0000313" key="15">
    <source>
        <dbReference type="RefSeq" id="XP_017329565.1"/>
    </source>
</evidence>
<evidence type="ECO:0000256" key="8">
    <source>
        <dbReference type="ARBA" id="ARBA00022989"/>
    </source>
</evidence>
<keyword evidence="5" id="KW-0808">Transferase</keyword>
<comment type="pathway">
    <text evidence="2">Protein modification; protein glycosylation.</text>
</comment>
<evidence type="ECO:0000313" key="14">
    <source>
        <dbReference type="Proteomes" id="UP000221080"/>
    </source>
</evidence>
<dbReference type="GO" id="GO:0006493">
    <property type="term" value="P:protein O-linked glycosylation"/>
    <property type="evidence" value="ECO:0007669"/>
    <property type="project" value="TreeGrafter"/>
</dbReference>
<evidence type="ECO:0000256" key="4">
    <source>
        <dbReference type="ARBA" id="ARBA00022676"/>
    </source>
</evidence>
<keyword evidence="14" id="KW-1185">Reference proteome</keyword>
<gene>
    <name evidence="15" type="primary">si:dkey-160o24.3</name>
</gene>